<dbReference type="GO" id="GO:0030151">
    <property type="term" value="F:molybdenum ion binding"/>
    <property type="evidence" value="ECO:0007669"/>
    <property type="project" value="InterPro"/>
</dbReference>
<dbReference type="GO" id="GO:0030170">
    <property type="term" value="F:pyridoxal phosphate binding"/>
    <property type="evidence" value="ECO:0007669"/>
    <property type="project" value="InterPro"/>
</dbReference>
<keyword evidence="3" id="KW-1185">Reference proteome</keyword>
<dbReference type="Pfam" id="PF03473">
    <property type="entry name" value="MOSC"/>
    <property type="match status" value="1"/>
</dbReference>
<accession>A0A9Q8LH61</accession>
<organism evidence="2 3">
    <name type="scientific">Passalora fulva</name>
    <name type="common">Tomato leaf mold</name>
    <name type="synonym">Cladosporium fulvum</name>
    <dbReference type="NCBI Taxonomy" id="5499"/>
    <lineage>
        <taxon>Eukaryota</taxon>
        <taxon>Fungi</taxon>
        <taxon>Dikarya</taxon>
        <taxon>Ascomycota</taxon>
        <taxon>Pezizomycotina</taxon>
        <taxon>Dothideomycetes</taxon>
        <taxon>Dothideomycetidae</taxon>
        <taxon>Mycosphaerellales</taxon>
        <taxon>Mycosphaerellaceae</taxon>
        <taxon>Fulvia</taxon>
    </lineage>
</organism>
<dbReference type="RefSeq" id="XP_047761679.1">
    <property type="nucleotide sequence ID" value="XM_047904809.1"/>
</dbReference>
<dbReference type="KEGG" id="ffu:CLAFUR5_05661"/>
<protein>
    <recommendedName>
        <fullName evidence="1">MOSC domain-containing protein</fullName>
    </recommendedName>
</protein>
<dbReference type="OMA" id="WSVLNVQ"/>
<evidence type="ECO:0000313" key="2">
    <source>
        <dbReference type="EMBL" id="UJO17313.1"/>
    </source>
</evidence>
<dbReference type="SUPFAM" id="SSF50800">
    <property type="entry name" value="PK beta-barrel domain-like"/>
    <property type="match status" value="1"/>
</dbReference>
<name>A0A9Q8LH61_PASFU</name>
<dbReference type="PROSITE" id="PS51340">
    <property type="entry name" value="MOSC"/>
    <property type="match status" value="1"/>
</dbReference>
<dbReference type="GO" id="GO:0003824">
    <property type="term" value="F:catalytic activity"/>
    <property type="evidence" value="ECO:0007669"/>
    <property type="project" value="InterPro"/>
</dbReference>
<dbReference type="Gene3D" id="3.40.50.80">
    <property type="entry name" value="Nucleotide-binding domain of ferredoxin-NADP reductase (FNR) module"/>
    <property type="match status" value="1"/>
</dbReference>
<dbReference type="InterPro" id="IPR052353">
    <property type="entry name" value="Benzoxazolinone_Detox_Enz"/>
</dbReference>
<dbReference type="Gene3D" id="2.40.33.20">
    <property type="entry name" value="PK beta-barrel domain-like"/>
    <property type="match status" value="1"/>
</dbReference>
<dbReference type="EMBL" id="CP090167">
    <property type="protein sequence ID" value="UJO17313.1"/>
    <property type="molecule type" value="Genomic_DNA"/>
</dbReference>
<dbReference type="Proteomes" id="UP000756132">
    <property type="component" value="Chromosome 5"/>
</dbReference>
<dbReference type="PANTHER" id="PTHR30212">
    <property type="entry name" value="PROTEIN YIIM"/>
    <property type="match status" value="1"/>
</dbReference>
<dbReference type="PANTHER" id="PTHR30212:SF2">
    <property type="entry name" value="PROTEIN YIIM"/>
    <property type="match status" value="1"/>
</dbReference>
<dbReference type="AlphaFoldDB" id="A0A9Q8LH61"/>
<feature type="domain" description="MOSC" evidence="1">
    <location>
        <begin position="41"/>
        <end position="180"/>
    </location>
</feature>
<evidence type="ECO:0000313" key="3">
    <source>
        <dbReference type="Proteomes" id="UP000756132"/>
    </source>
</evidence>
<dbReference type="InterPro" id="IPR005302">
    <property type="entry name" value="MoCF_Sase_C"/>
</dbReference>
<sequence>MNRERVHHLLPAPIPEPDTVLQIRAGKIKRLGKEQSGIFKEPCQGPVFVGSTGIVGDEHSYASHGGVHRAVHQYALSNYAKWRDEIPEKAHLFEPGAFGENLTSESLNEDNVCLGDVYTIGDEAGITVEVSEPRNPCYKLDIRFQWTNALKRIQRTGCVGWNMRVLKSGYLKPGDKMTLIERRFPKWSIMNVQRVLHGREVERSLLEELSNMDVLSPYFHNLALKRLDHAMRTYRLVDAVLVTLRVRQLTFQAVHHINDGNTDFPPHAYASIKFGPSRSISRPYSIVSGDLNKFTLGVALDDMSQSRPEFLHAMKLGEEIDMAPGIDLEASRKLAHFDDEEIDQRVVTIGGIGVTSVLSLLHRWDRVGLSYQIHYAERSFRDAAYLDWLPRERTTVYAKSEGQRMDIQAIVPGKNTNERHNAAIFCCGPQRLMAACEQRTRQLGYPSHLVHFESFSTFKRWPWAPFRGGYRGYLHRPKGDFAGFFGEDAVTCAE</sequence>
<evidence type="ECO:0000259" key="1">
    <source>
        <dbReference type="PROSITE" id="PS51340"/>
    </source>
</evidence>
<dbReference type="SUPFAM" id="SSF52343">
    <property type="entry name" value="Ferredoxin reductase-like, C-terminal NADP-linked domain"/>
    <property type="match status" value="1"/>
</dbReference>
<proteinExistence type="predicted"/>
<reference evidence="2" key="1">
    <citation type="submission" date="2021-12" db="EMBL/GenBank/DDBJ databases">
        <authorList>
            <person name="Zaccaron A."/>
            <person name="Stergiopoulos I."/>
        </authorList>
    </citation>
    <scope>NUCLEOTIDE SEQUENCE</scope>
    <source>
        <strain evidence="2">Race5_Kim</strain>
    </source>
</reference>
<gene>
    <name evidence="2" type="ORF">CLAFUR5_05661</name>
</gene>
<dbReference type="InterPro" id="IPR011037">
    <property type="entry name" value="Pyrv_Knase-like_insert_dom_sf"/>
</dbReference>
<dbReference type="InterPro" id="IPR039261">
    <property type="entry name" value="FNR_nucleotide-bd"/>
</dbReference>
<dbReference type="OrthoDB" id="5390at2759"/>
<dbReference type="GeneID" id="71985539"/>
<reference evidence="2" key="2">
    <citation type="journal article" date="2022" name="Microb. Genom.">
        <title>A chromosome-scale genome assembly of the tomato pathogen Cladosporium fulvum reveals a compartmentalized genome architecture and the presence of a dispensable chromosome.</title>
        <authorList>
            <person name="Zaccaron A.Z."/>
            <person name="Chen L.H."/>
            <person name="Samaras A."/>
            <person name="Stergiopoulos I."/>
        </authorList>
    </citation>
    <scope>NUCLEOTIDE SEQUENCE</scope>
    <source>
        <strain evidence="2">Race5_Kim</strain>
    </source>
</reference>